<organism evidence="3 4">
    <name type="scientific">Verminephrobacter eiseniae (strain EF01-2)</name>
    <dbReference type="NCBI Taxonomy" id="391735"/>
    <lineage>
        <taxon>Bacteria</taxon>
        <taxon>Pseudomonadati</taxon>
        <taxon>Pseudomonadota</taxon>
        <taxon>Betaproteobacteria</taxon>
        <taxon>Burkholderiales</taxon>
        <taxon>Comamonadaceae</taxon>
        <taxon>Verminephrobacter</taxon>
    </lineage>
</organism>
<keyword evidence="2" id="KW-0732">Signal</keyword>
<dbReference type="RefSeq" id="WP_011808040.1">
    <property type="nucleotide sequence ID" value="NC_008786.1"/>
</dbReference>
<feature type="chain" id="PRO_5002640350" evidence="2">
    <location>
        <begin position="26"/>
        <end position="325"/>
    </location>
</feature>
<dbReference type="AlphaFoldDB" id="A1WEG4"/>
<dbReference type="eggNOG" id="COG3181">
    <property type="taxonomic scope" value="Bacteria"/>
</dbReference>
<dbReference type="Gene3D" id="3.40.190.150">
    <property type="entry name" value="Bordetella uptake gene, domain 1"/>
    <property type="match status" value="1"/>
</dbReference>
<dbReference type="STRING" id="391735.Veis_0230"/>
<keyword evidence="4" id="KW-1185">Reference proteome</keyword>
<dbReference type="PANTHER" id="PTHR42928">
    <property type="entry name" value="TRICARBOXYLATE-BINDING PROTEIN"/>
    <property type="match status" value="1"/>
</dbReference>
<sequence length="325" mass="34436">MQAFKNTFRAATAALALIMAAPVSAQEYPSRPVRLICPYAAGGLTDILARTVAQELSRRLGQPVIVENRAGGGGIAGTDFAAKAAPDGYTLTLAGQGLASVNTSLYPHLPYDTLRDFKPLSQIAKFSLVLVGHPRRAPESVSDLIHLARKNPDALSYGSAGNASTAHLAMEMFKEHNGLSLLHVPFKGESAALMELVAGRIDSMFATVGGSLALIRSGKLRAIAIPDDARNPLLADVPTMREAGIEDFNVFGWFVVLAPANVPERVADRLGKEFMAIGSDPGFRKAMLERGMQAVGSSAAEAAQMIEKETGRWAALVKKTGIALD</sequence>
<dbReference type="Pfam" id="PF03401">
    <property type="entry name" value="TctC"/>
    <property type="match status" value="1"/>
</dbReference>
<dbReference type="InterPro" id="IPR042100">
    <property type="entry name" value="Bug_dom1"/>
</dbReference>
<dbReference type="HOGENOM" id="CLU_045683_0_0_4"/>
<dbReference type="OrthoDB" id="8630394at2"/>
<dbReference type="PANTHER" id="PTHR42928:SF5">
    <property type="entry name" value="BLR1237 PROTEIN"/>
    <property type="match status" value="1"/>
</dbReference>
<evidence type="ECO:0000256" key="1">
    <source>
        <dbReference type="ARBA" id="ARBA00006987"/>
    </source>
</evidence>
<dbReference type="InterPro" id="IPR005064">
    <property type="entry name" value="BUG"/>
</dbReference>
<dbReference type="EMBL" id="CP000542">
    <property type="protein sequence ID" value="ABM56021.1"/>
    <property type="molecule type" value="Genomic_DNA"/>
</dbReference>
<comment type="similarity">
    <text evidence="1">Belongs to the UPF0065 (bug) family.</text>
</comment>
<reference evidence="4" key="1">
    <citation type="submission" date="2006-12" db="EMBL/GenBank/DDBJ databases">
        <title>Complete sequence of chromosome 1 of Verminephrobacter eiseniae EF01-2.</title>
        <authorList>
            <person name="Copeland A."/>
            <person name="Lucas S."/>
            <person name="Lapidus A."/>
            <person name="Barry K."/>
            <person name="Detter J.C."/>
            <person name="Glavina del Rio T."/>
            <person name="Dalin E."/>
            <person name="Tice H."/>
            <person name="Pitluck S."/>
            <person name="Chertkov O."/>
            <person name="Brettin T."/>
            <person name="Bruce D."/>
            <person name="Han C."/>
            <person name="Tapia R."/>
            <person name="Gilna P."/>
            <person name="Schmutz J."/>
            <person name="Larimer F."/>
            <person name="Land M."/>
            <person name="Hauser L."/>
            <person name="Kyrpides N."/>
            <person name="Kim E."/>
            <person name="Stahl D."/>
            <person name="Richardson P."/>
        </authorList>
    </citation>
    <scope>NUCLEOTIDE SEQUENCE [LARGE SCALE GENOMIC DNA]</scope>
    <source>
        <strain evidence="4">EF01-2</strain>
    </source>
</reference>
<dbReference type="PIRSF" id="PIRSF017082">
    <property type="entry name" value="YflP"/>
    <property type="match status" value="1"/>
</dbReference>
<evidence type="ECO:0000313" key="3">
    <source>
        <dbReference type="EMBL" id="ABM56021.1"/>
    </source>
</evidence>
<evidence type="ECO:0000256" key="2">
    <source>
        <dbReference type="SAM" id="SignalP"/>
    </source>
</evidence>
<dbReference type="SUPFAM" id="SSF53850">
    <property type="entry name" value="Periplasmic binding protein-like II"/>
    <property type="match status" value="1"/>
</dbReference>
<accession>A1WEG4</accession>
<dbReference type="KEGG" id="vei:Veis_0230"/>
<dbReference type="Proteomes" id="UP000000374">
    <property type="component" value="Chromosome"/>
</dbReference>
<evidence type="ECO:0000313" key="4">
    <source>
        <dbReference type="Proteomes" id="UP000000374"/>
    </source>
</evidence>
<gene>
    <name evidence="3" type="ordered locus">Veis_0230</name>
</gene>
<name>A1WEG4_VEREI</name>
<dbReference type="CDD" id="cd13578">
    <property type="entry name" value="PBP2_Bug27"/>
    <property type="match status" value="1"/>
</dbReference>
<feature type="signal peptide" evidence="2">
    <location>
        <begin position="1"/>
        <end position="25"/>
    </location>
</feature>
<dbReference type="GeneID" id="76458975"/>
<dbReference type="Gene3D" id="3.40.190.10">
    <property type="entry name" value="Periplasmic binding protein-like II"/>
    <property type="match status" value="1"/>
</dbReference>
<proteinExistence type="inferred from homology"/>
<protein>
    <submittedName>
        <fullName evidence="3">Uncharacterized protein UPF0065</fullName>
    </submittedName>
</protein>